<keyword evidence="3" id="KW-0902">Two-component regulatory system</keyword>
<keyword evidence="11" id="KW-1185">Reference proteome</keyword>
<dbReference type="FunFam" id="1.10.10.10:FF:000018">
    <property type="entry name" value="DNA-binding response regulator ResD"/>
    <property type="match status" value="1"/>
</dbReference>
<evidence type="ECO:0000313" key="10">
    <source>
        <dbReference type="EMBL" id="TZE80842.1"/>
    </source>
</evidence>
<dbReference type="GO" id="GO:0032993">
    <property type="term" value="C:protein-DNA complex"/>
    <property type="evidence" value="ECO:0007669"/>
    <property type="project" value="TreeGrafter"/>
</dbReference>
<dbReference type="GO" id="GO:0000156">
    <property type="term" value="F:phosphorelay response regulator activity"/>
    <property type="evidence" value="ECO:0007669"/>
    <property type="project" value="TreeGrafter"/>
</dbReference>
<comment type="function">
    <text evidence="7">May play the central regulatory role in sporulation. It may be an element of the effector pathway responsible for the activation of sporulation genes in response to nutritional stress. Spo0A may act in concert with spo0H (a sigma factor) to control the expression of some genes that are critical to the sporulation process.</text>
</comment>
<dbReference type="GO" id="GO:0000976">
    <property type="term" value="F:transcription cis-regulatory region binding"/>
    <property type="evidence" value="ECO:0007669"/>
    <property type="project" value="TreeGrafter"/>
</dbReference>
<dbReference type="Gene3D" id="1.10.10.10">
    <property type="entry name" value="Winged helix-like DNA-binding domain superfamily/Winged helix DNA-binding domain"/>
    <property type="match status" value="1"/>
</dbReference>
<dbReference type="InterPro" id="IPR001789">
    <property type="entry name" value="Sig_transdc_resp-reg_receiver"/>
</dbReference>
<evidence type="ECO:0000313" key="11">
    <source>
        <dbReference type="Proteomes" id="UP000322976"/>
    </source>
</evidence>
<dbReference type="SMART" id="SM00862">
    <property type="entry name" value="Trans_reg_C"/>
    <property type="match status" value="1"/>
</dbReference>
<protein>
    <recommendedName>
        <fullName evidence="1">Stage 0 sporulation protein A homolog</fullName>
    </recommendedName>
</protein>
<dbReference type="GO" id="GO:0006355">
    <property type="term" value="P:regulation of DNA-templated transcription"/>
    <property type="evidence" value="ECO:0007669"/>
    <property type="project" value="InterPro"/>
</dbReference>
<keyword evidence="6" id="KW-0804">Transcription</keyword>
<dbReference type="PANTHER" id="PTHR48111">
    <property type="entry name" value="REGULATOR OF RPOS"/>
    <property type="match status" value="1"/>
</dbReference>
<dbReference type="InterPro" id="IPR039420">
    <property type="entry name" value="WalR-like"/>
</dbReference>
<dbReference type="RefSeq" id="WP_149546127.1">
    <property type="nucleotide sequence ID" value="NZ_VTPS01000022.1"/>
</dbReference>
<evidence type="ECO:0000256" key="7">
    <source>
        <dbReference type="ARBA" id="ARBA00024867"/>
    </source>
</evidence>
<dbReference type="InterPro" id="IPR036388">
    <property type="entry name" value="WH-like_DNA-bd_sf"/>
</dbReference>
<sequence length="221" mass="25283">MGPILIIEDDKNLLNIVDTYLKNEGFETIKASNGKDGLTYFNEGNPSMVLLDIMLPDMDGKSILKEIREGSDVPVLMMTARGEEYDRLLGFELGADDYIVKPFSPKELVARCRAILRRVYPEATDRNLTFKGIEIDEVSREAYVDGRHLDLTPKEFELLKYLTVNRGKALSREKILNAVWGYDFYGDLRTVDTHIKQLREKLGDKKSLIKTVWGIGYKLEE</sequence>
<gene>
    <name evidence="10" type="ORF">FWJ32_11610</name>
</gene>
<dbReference type="InterPro" id="IPR011006">
    <property type="entry name" value="CheY-like_superfamily"/>
</dbReference>
<feature type="domain" description="OmpR/PhoB-type" evidence="9">
    <location>
        <begin position="146"/>
        <end position="219"/>
    </location>
</feature>
<feature type="domain" description="Response regulatory" evidence="8">
    <location>
        <begin position="2"/>
        <end position="112"/>
    </location>
</feature>
<comment type="caution">
    <text evidence="10">The sequence shown here is derived from an EMBL/GenBank/DDBJ whole genome shotgun (WGS) entry which is preliminary data.</text>
</comment>
<accession>A0A5D8Q8N1</accession>
<dbReference type="SUPFAM" id="SSF46894">
    <property type="entry name" value="C-terminal effector domain of the bipartite response regulators"/>
    <property type="match status" value="1"/>
</dbReference>
<dbReference type="PANTHER" id="PTHR48111:SF73">
    <property type="entry name" value="ALKALINE PHOSPHATASE SYNTHESIS TRANSCRIPTIONAL REGULATORY PROTEIN PHOP"/>
    <property type="match status" value="1"/>
</dbReference>
<dbReference type="InterPro" id="IPR016032">
    <property type="entry name" value="Sig_transdc_resp-reg_C-effctor"/>
</dbReference>
<dbReference type="Gene3D" id="6.10.250.690">
    <property type="match status" value="1"/>
</dbReference>
<evidence type="ECO:0000256" key="5">
    <source>
        <dbReference type="ARBA" id="ARBA00023125"/>
    </source>
</evidence>
<evidence type="ECO:0000259" key="8">
    <source>
        <dbReference type="SMART" id="SM00448"/>
    </source>
</evidence>
<dbReference type="AlphaFoldDB" id="A0A5D8Q8N1"/>
<keyword evidence="4" id="KW-0805">Transcription regulation</keyword>
<dbReference type="FunFam" id="3.40.50.2300:FF:000001">
    <property type="entry name" value="DNA-binding response regulator PhoB"/>
    <property type="match status" value="1"/>
</dbReference>
<keyword evidence="2" id="KW-0597">Phosphoprotein</keyword>
<evidence type="ECO:0000256" key="4">
    <source>
        <dbReference type="ARBA" id="ARBA00023015"/>
    </source>
</evidence>
<dbReference type="Proteomes" id="UP000322976">
    <property type="component" value="Unassembled WGS sequence"/>
</dbReference>
<dbReference type="EMBL" id="VTPS01000022">
    <property type="protein sequence ID" value="TZE80842.1"/>
    <property type="molecule type" value="Genomic_DNA"/>
</dbReference>
<evidence type="ECO:0000256" key="3">
    <source>
        <dbReference type="ARBA" id="ARBA00023012"/>
    </source>
</evidence>
<name>A0A5D8Q8N1_9THEO</name>
<proteinExistence type="predicted"/>
<evidence type="ECO:0000256" key="1">
    <source>
        <dbReference type="ARBA" id="ARBA00018672"/>
    </source>
</evidence>
<dbReference type="CDD" id="cd00383">
    <property type="entry name" value="trans_reg_C"/>
    <property type="match status" value="1"/>
</dbReference>
<dbReference type="Pfam" id="PF00486">
    <property type="entry name" value="Trans_reg_C"/>
    <property type="match status" value="1"/>
</dbReference>
<evidence type="ECO:0000256" key="6">
    <source>
        <dbReference type="ARBA" id="ARBA00023163"/>
    </source>
</evidence>
<evidence type="ECO:0000256" key="2">
    <source>
        <dbReference type="ARBA" id="ARBA00022553"/>
    </source>
</evidence>
<dbReference type="GO" id="GO:0005829">
    <property type="term" value="C:cytosol"/>
    <property type="evidence" value="ECO:0007669"/>
    <property type="project" value="TreeGrafter"/>
</dbReference>
<dbReference type="InterPro" id="IPR001867">
    <property type="entry name" value="OmpR/PhoB-type_DNA-bd"/>
</dbReference>
<dbReference type="Pfam" id="PF00072">
    <property type="entry name" value="Response_reg"/>
    <property type="match status" value="1"/>
</dbReference>
<organism evidence="10 11">
    <name type="scientific">Calorimonas adulescens</name>
    <dbReference type="NCBI Taxonomy" id="2606906"/>
    <lineage>
        <taxon>Bacteria</taxon>
        <taxon>Bacillati</taxon>
        <taxon>Bacillota</taxon>
        <taxon>Clostridia</taxon>
        <taxon>Thermoanaerobacterales</taxon>
        <taxon>Thermoanaerobacteraceae</taxon>
        <taxon>Calorimonas</taxon>
    </lineage>
</organism>
<keyword evidence="5" id="KW-0238">DNA-binding</keyword>
<evidence type="ECO:0000259" key="9">
    <source>
        <dbReference type="SMART" id="SM00862"/>
    </source>
</evidence>
<dbReference type="Gene3D" id="3.40.50.2300">
    <property type="match status" value="1"/>
</dbReference>
<dbReference type="SMART" id="SM00448">
    <property type="entry name" value="REC"/>
    <property type="match status" value="1"/>
</dbReference>
<reference evidence="10 11" key="1">
    <citation type="submission" date="2019-08" db="EMBL/GenBank/DDBJ databases">
        <title>Calorimonas adulescens gen. nov., sp. nov., an anaerobic thermophilic bacterium from Sakhalin hot spring.</title>
        <authorList>
            <person name="Khomyakova M.A."/>
            <person name="Merkel A.Y."/>
            <person name="Novikov A."/>
            <person name="Bonch-Osmolovskaya E.A."/>
            <person name="Slobodkin A.I."/>
        </authorList>
    </citation>
    <scope>NUCLEOTIDE SEQUENCE [LARGE SCALE GENOMIC DNA]</scope>
    <source>
        <strain evidence="10 11">A05MB</strain>
    </source>
</reference>
<dbReference type="SUPFAM" id="SSF52172">
    <property type="entry name" value="CheY-like"/>
    <property type="match status" value="1"/>
</dbReference>